<accession>A0A8H4N017</accession>
<evidence type="ECO:0000313" key="3">
    <source>
        <dbReference type="Proteomes" id="UP000572817"/>
    </source>
</evidence>
<feature type="region of interest" description="Disordered" evidence="1">
    <location>
        <begin position="238"/>
        <end position="292"/>
    </location>
</feature>
<dbReference type="AlphaFoldDB" id="A0A8H4N017"/>
<dbReference type="OrthoDB" id="5118255at2759"/>
<dbReference type="Proteomes" id="UP000572817">
    <property type="component" value="Unassembled WGS sequence"/>
</dbReference>
<evidence type="ECO:0000256" key="1">
    <source>
        <dbReference type="SAM" id="MobiDB-lite"/>
    </source>
</evidence>
<name>A0A8H4N017_9PEZI</name>
<feature type="compositionally biased region" description="Basic and acidic residues" evidence="1">
    <location>
        <begin position="238"/>
        <end position="254"/>
    </location>
</feature>
<organism evidence="2 3">
    <name type="scientific">Botryosphaeria dothidea</name>
    <dbReference type="NCBI Taxonomy" id="55169"/>
    <lineage>
        <taxon>Eukaryota</taxon>
        <taxon>Fungi</taxon>
        <taxon>Dikarya</taxon>
        <taxon>Ascomycota</taxon>
        <taxon>Pezizomycotina</taxon>
        <taxon>Dothideomycetes</taxon>
        <taxon>Dothideomycetes incertae sedis</taxon>
        <taxon>Botryosphaeriales</taxon>
        <taxon>Botryosphaeriaceae</taxon>
        <taxon>Botryosphaeria</taxon>
    </lineage>
</organism>
<gene>
    <name evidence="2" type="ORF">GTA08_BOTSDO07875</name>
</gene>
<proteinExistence type="predicted"/>
<comment type="caution">
    <text evidence="2">The sequence shown here is derived from an EMBL/GenBank/DDBJ whole genome shotgun (WGS) entry which is preliminary data.</text>
</comment>
<protein>
    <submittedName>
        <fullName evidence="2">Uncharacterized protein</fullName>
    </submittedName>
</protein>
<dbReference type="EMBL" id="WWBZ02000051">
    <property type="protein sequence ID" value="KAF4303865.1"/>
    <property type="molecule type" value="Genomic_DNA"/>
</dbReference>
<feature type="compositionally biased region" description="Basic and acidic residues" evidence="1">
    <location>
        <begin position="266"/>
        <end position="281"/>
    </location>
</feature>
<reference evidence="2" key="1">
    <citation type="submission" date="2020-04" db="EMBL/GenBank/DDBJ databases">
        <title>Genome Assembly and Annotation of Botryosphaeria dothidea sdau 11-99, a Latent Pathogen of Apple Fruit Ring Rot in China.</title>
        <authorList>
            <person name="Yu C."/>
            <person name="Diao Y."/>
            <person name="Lu Q."/>
            <person name="Zhao J."/>
            <person name="Cui S."/>
            <person name="Peng C."/>
            <person name="He B."/>
            <person name="Liu H."/>
        </authorList>
    </citation>
    <scope>NUCLEOTIDE SEQUENCE [LARGE SCALE GENOMIC DNA]</scope>
    <source>
        <strain evidence="2">Sdau11-99</strain>
    </source>
</reference>
<sequence>MYTARALAEVASFRAINYADDPAVVTVSTGLRQAWITLPSLIPAATDNPTSRDGSAGRRPQLGAIIRAAQSASSTPSRHPEKEDVHTRLRAAVHYYWNHVFWDVAQFLEGETGGSTGHLHPPAEDVFAVRYPVGGQGDGGMVVVEEKVFETNVLVVPTFVEEGTRVRIDVGKGKGDGCELDATEVDGMYNEAEVYWIRKGERVRISLGGAVGEDRSGVAAVFVYGQLCDCRQEKNGVLHEDDPKLDDGESKSGNDIDDTEPGVMRADGKSENHTERHDPLENNRSGSSGQGS</sequence>
<evidence type="ECO:0000313" key="2">
    <source>
        <dbReference type="EMBL" id="KAF4303865.1"/>
    </source>
</evidence>
<keyword evidence="3" id="KW-1185">Reference proteome</keyword>
<feature type="compositionally biased region" description="Polar residues" evidence="1">
    <location>
        <begin position="282"/>
        <end position="292"/>
    </location>
</feature>